<sequence length="528" mass="58450">MKALPAMTGALRRISQRSPASSSRALDTNPLTREQTVCGASTEHTTVVDRVRHAESSTTSSSVKNPAAVQNAQTKEPKIAMLGMFGSGNTGNDGSLEAMVSFLREARPDAELLCICPNPETVTSRYGVAAVRQGRVDITGHRAARMSRMLGDLPRNMLSIIHLFATLRGVRVLVIPGTGILDDFQETAFGWPFVVFRWCLAARLRGVQVAFVSIGAGPIKNSLSRWFLKSAVRLAKYRSYRDDYSYQYLKDNGVDVSLDRRFPDLAFGLPLPSQLSPIANKRKVVGVGVMDYHGWSKDNAEGDSIYLSYLGKLSSYICWLIEQGHDVRLLTGDVHDMTAVDDVLKMVVEQWPDVERQRITVGCGGSLHELMAEIAQTDAVVVSRYHNVVCALKLDRPTISLSYNMKNDYLLAQFGQHYCQHIESFDFEVLKQHTNAVLGNSDEITAQLARTNALVQVQLEEQQHLLLNQFAKMYPVVAKQPGRDIPSHQQSFNGTPYDDEGDLHVYSQEGTCKETPSLAAVGTRKAQT</sequence>
<keyword evidence="4" id="KW-1185">Reference proteome</keyword>
<evidence type="ECO:0000313" key="3">
    <source>
        <dbReference type="EMBL" id="PSH57979.1"/>
    </source>
</evidence>
<dbReference type="OrthoDB" id="3358948at2"/>
<evidence type="ECO:0000259" key="2">
    <source>
        <dbReference type="Pfam" id="PF04230"/>
    </source>
</evidence>
<feature type="compositionally biased region" description="Polar residues" evidence="1">
    <location>
        <begin position="16"/>
        <end position="45"/>
    </location>
</feature>
<reference evidence="4" key="1">
    <citation type="submission" date="2017-11" db="EMBL/GenBank/DDBJ databases">
        <authorList>
            <person name="Kuznetsova I."/>
            <person name="Sazanova A."/>
            <person name="Chirak E."/>
            <person name="Safronova V."/>
            <person name="Willems A."/>
        </authorList>
    </citation>
    <scope>NUCLEOTIDE SEQUENCE [LARGE SCALE GENOMIC DNA]</scope>
    <source>
        <strain evidence="4">PEPV15</strain>
    </source>
</reference>
<organism evidence="3 4">
    <name type="scientific">Phyllobacterium endophyticum</name>
    <dbReference type="NCBI Taxonomy" id="1149773"/>
    <lineage>
        <taxon>Bacteria</taxon>
        <taxon>Pseudomonadati</taxon>
        <taxon>Pseudomonadota</taxon>
        <taxon>Alphaproteobacteria</taxon>
        <taxon>Hyphomicrobiales</taxon>
        <taxon>Phyllobacteriaceae</taxon>
        <taxon>Phyllobacterium</taxon>
    </lineage>
</organism>
<dbReference type="InterPro" id="IPR007345">
    <property type="entry name" value="Polysacch_pyruvyl_Trfase"/>
</dbReference>
<accession>A0A2P7AUT1</accession>
<feature type="domain" description="Polysaccharide pyruvyl transferase" evidence="2">
    <location>
        <begin position="89"/>
        <end position="404"/>
    </location>
</feature>
<dbReference type="RefSeq" id="WP_106716422.1">
    <property type="nucleotide sequence ID" value="NZ_JACHXT010000001.1"/>
</dbReference>
<protein>
    <submittedName>
        <fullName evidence="3">Exopolysaccharide biosynthesis protein</fullName>
    </submittedName>
</protein>
<gene>
    <name evidence="3" type="ORF">CU100_09910</name>
</gene>
<dbReference type="Pfam" id="PF04230">
    <property type="entry name" value="PS_pyruv_trans"/>
    <property type="match status" value="1"/>
</dbReference>
<dbReference type="AlphaFoldDB" id="A0A2P7AUT1"/>
<name>A0A2P7AUT1_9HYPH</name>
<evidence type="ECO:0000313" key="4">
    <source>
        <dbReference type="Proteomes" id="UP000241158"/>
    </source>
</evidence>
<proteinExistence type="predicted"/>
<feature type="region of interest" description="Disordered" evidence="1">
    <location>
        <begin position="1"/>
        <end position="45"/>
    </location>
</feature>
<comment type="caution">
    <text evidence="3">The sequence shown here is derived from an EMBL/GenBank/DDBJ whole genome shotgun (WGS) entry which is preliminary data.</text>
</comment>
<dbReference type="Proteomes" id="UP000241158">
    <property type="component" value="Unassembled WGS sequence"/>
</dbReference>
<dbReference type="PANTHER" id="PTHR36836:SF1">
    <property type="entry name" value="COLANIC ACID BIOSYNTHESIS PROTEIN WCAK"/>
    <property type="match status" value="1"/>
</dbReference>
<dbReference type="EMBL" id="PGGN01000002">
    <property type="protein sequence ID" value="PSH57979.1"/>
    <property type="molecule type" value="Genomic_DNA"/>
</dbReference>
<evidence type="ECO:0000256" key="1">
    <source>
        <dbReference type="SAM" id="MobiDB-lite"/>
    </source>
</evidence>
<dbReference type="PANTHER" id="PTHR36836">
    <property type="entry name" value="COLANIC ACID BIOSYNTHESIS PROTEIN WCAK"/>
    <property type="match status" value="1"/>
</dbReference>